<gene>
    <name evidence="1" type="ORF">CLUMA_CG020901</name>
</gene>
<dbReference type="Proteomes" id="UP000183832">
    <property type="component" value="Unassembled WGS sequence"/>
</dbReference>
<accession>A0A1J1JAM4</accession>
<name>A0A1J1JAM4_9DIPT</name>
<keyword evidence="2" id="KW-1185">Reference proteome</keyword>
<dbReference type="AlphaFoldDB" id="A0A1J1JAM4"/>
<dbReference type="EMBL" id="CVRI01000074">
    <property type="protein sequence ID" value="CRL08081.1"/>
    <property type="molecule type" value="Genomic_DNA"/>
</dbReference>
<sequence length="106" mass="12369">MKLPDDKCRLLSKFYLLANAHIMSNLPSPSKQLTEPSTLHFWKIKHNQMISLGTKSKEHVTKIIMKTNNYEISFKKLDAKKLVELFTCLESAQHALDTYLYKKDQQ</sequence>
<evidence type="ECO:0000313" key="2">
    <source>
        <dbReference type="Proteomes" id="UP000183832"/>
    </source>
</evidence>
<protein>
    <submittedName>
        <fullName evidence="1">CLUMA_CG020901, isoform A</fullName>
    </submittedName>
</protein>
<proteinExistence type="predicted"/>
<organism evidence="1 2">
    <name type="scientific">Clunio marinus</name>
    <dbReference type="NCBI Taxonomy" id="568069"/>
    <lineage>
        <taxon>Eukaryota</taxon>
        <taxon>Metazoa</taxon>
        <taxon>Ecdysozoa</taxon>
        <taxon>Arthropoda</taxon>
        <taxon>Hexapoda</taxon>
        <taxon>Insecta</taxon>
        <taxon>Pterygota</taxon>
        <taxon>Neoptera</taxon>
        <taxon>Endopterygota</taxon>
        <taxon>Diptera</taxon>
        <taxon>Nematocera</taxon>
        <taxon>Chironomoidea</taxon>
        <taxon>Chironomidae</taxon>
        <taxon>Clunio</taxon>
    </lineage>
</organism>
<reference evidence="1 2" key="1">
    <citation type="submission" date="2015-04" db="EMBL/GenBank/DDBJ databases">
        <authorList>
            <person name="Syromyatnikov M.Y."/>
            <person name="Popov V.N."/>
        </authorList>
    </citation>
    <scope>NUCLEOTIDE SEQUENCE [LARGE SCALE GENOMIC DNA]</scope>
</reference>
<evidence type="ECO:0000313" key="1">
    <source>
        <dbReference type="EMBL" id="CRL08081.1"/>
    </source>
</evidence>